<dbReference type="Proteomes" id="UP000095287">
    <property type="component" value="Unplaced"/>
</dbReference>
<protein>
    <submittedName>
        <fullName evidence="2">Uncharacterized protein</fullName>
    </submittedName>
</protein>
<dbReference type="WBParaSite" id="L893_g15791.t1">
    <property type="protein sequence ID" value="L893_g15791.t1"/>
    <property type="gene ID" value="L893_g15791"/>
</dbReference>
<evidence type="ECO:0000313" key="1">
    <source>
        <dbReference type="Proteomes" id="UP000095287"/>
    </source>
</evidence>
<reference evidence="2" key="1">
    <citation type="submission" date="2016-11" db="UniProtKB">
        <authorList>
            <consortium name="WormBaseParasite"/>
        </authorList>
    </citation>
    <scope>IDENTIFICATION</scope>
</reference>
<keyword evidence="1" id="KW-1185">Reference proteome</keyword>
<proteinExistence type="predicted"/>
<name>A0A1I7YF85_9BILA</name>
<accession>A0A1I7YF85</accession>
<evidence type="ECO:0000313" key="2">
    <source>
        <dbReference type="WBParaSite" id="L893_g15791.t1"/>
    </source>
</evidence>
<sequence length="98" mass="11527">MQRVVDERQPQRGTLQRENRTKTPHFYFLVCAVRTRFTQSTDNLFSSYATAQCDMHEERANNEHDKPKSVASPVAFLSRHTYLFQHPLPPFYAPNHSF</sequence>
<dbReference type="AlphaFoldDB" id="A0A1I7YF85"/>
<organism evidence="1 2">
    <name type="scientific">Steinernema glaseri</name>
    <dbReference type="NCBI Taxonomy" id="37863"/>
    <lineage>
        <taxon>Eukaryota</taxon>
        <taxon>Metazoa</taxon>
        <taxon>Ecdysozoa</taxon>
        <taxon>Nematoda</taxon>
        <taxon>Chromadorea</taxon>
        <taxon>Rhabditida</taxon>
        <taxon>Tylenchina</taxon>
        <taxon>Panagrolaimomorpha</taxon>
        <taxon>Strongyloidoidea</taxon>
        <taxon>Steinernematidae</taxon>
        <taxon>Steinernema</taxon>
    </lineage>
</organism>